<proteinExistence type="predicted"/>
<dbReference type="AlphaFoldDB" id="A0A1W0E5Z3"/>
<comment type="caution">
    <text evidence="2">The sequence shown here is derived from an EMBL/GenBank/DDBJ whole genome shotgun (WGS) entry which is preliminary data.</text>
</comment>
<reference evidence="2 3" key="1">
    <citation type="journal article" date="2017" name="Environ. Microbiol.">
        <title>Decay of the glycolytic pathway and adaptation to intranuclear parasitism within Enterocytozoonidae microsporidia.</title>
        <authorList>
            <person name="Wiredu Boakye D."/>
            <person name="Jaroenlak P."/>
            <person name="Prachumwat A."/>
            <person name="Williams T.A."/>
            <person name="Bateman K.S."/>
            <person name="Itsathitphaisarn O."/>
            <person name="Sritunyalucksana K."/>
            <person name="Paszkiewicz K.H."/>
            <person name="Moore K.A."/>
            <person name="Stentiford G.D."/>
            <person name="Williams B.A."/>
        </authorList>
    </citation>
    <scope>NUCLEOTIDE SEQUENCE [LARGE SCALE GENOMIC DNA]</scope>
    <source>
        <strain evidence="2 3">TH1</strain>
    </source>
</reference>
<dbReference type="VEuPathDB" id="MicrosporidiaDB:EHP00_2048"/>
<feature type="region of interest" description="Disordered" evidence="1">
    <location>
        <begin position="50"/>
        <end position="77"/>
    </location>
</feature>
<keyword evidence="3" id="KW-1185">Reference proteome</keyword>
<evidence type="ECO:0000313" key="2">
    <source>
        <dbReference type="EMBL" id="OQS54674.1"/>
    </source>
</evidence>
<protein>
    <submittedName>
        <fullName evidence="2">Uncharacterized protein</fullName>
    </submittedName>
</protein>
<dbReference type="GO" id="GO:0031207">
    <property type="term" value="C:Sec62/Sec63 complex"/>
    <property type="evidence" value="ECO:0007669"/>
    <property type="project" value="InterPro"/>
</dbReference>
<dbReference type="Proteomes" id="UP000192758">
    <property type="component" value="Unassembled WGS sequence"/>
</dbReference>
<dbReference type="OrthoDB" id="2195645at2759"/>
<accession>A0A1W0E5Z3</accession>
<dbReference type="InterPro" id="IPR018624">
    <property type="entry name" value="Sec66"/>
</dbReference>
<evidence type="ECO:0000313" key="3">
    <source>
        <dbReference type="Proteomes" id="UP000192758"/>
    </source>
</evidence>
<dbReference type="EMBL" id="MNPJ01000018">
    <property type="protein sequence ID" value="OQS54674.1"/>
    <property type="molecule type" value="Genomic_DNA"/>
</dbReference>
<evidence type="ECO:0000256" key="1">
    <source>
        <dbReference type="SAM" id="MobiDB-lite"/>
    </source>
</evidence>
<name>A0A1W0E5Z3_9MICR</name>
<organism evidence="2 3">
    <name type="scientific">Ecytonucleospora hepatopenaei</name>
    <dbReference type="NCBI Taxonomy" id="646526"/>
    <lineage>
        <taxon>Eukaryota</taxon>
        <taxon>Fungi</taxon>
        <taxon>Fungi incertae sedis</taxon>
        <taxon>Microsporidia</taxon>
        <taxon>Enterocytozoonidae</taxon>
        <taxon>Ecytonucleospora</taxon>
    </lineage>
</organism>
<dbReference type="Pfam" id="PF09802">
    <property type="entry name" value="Sec66"/>
    <property type="match status" value="1"/>
</dbReference>
<gene>
    <name evidence="2" type="ORF">EHP00_2048</name>
</gene>
<sequence>MIIILFSVVIAFIVILYSILTKQKVDIHETENPELIKYFEDKARILNNTTNNTNINNTNNTNSNINNTNTNTNTNNTNNTILRSQLLKAAKYLITTSEYIRNKEESAEILYEQDLLSDRYMNKIKKVLEEQVFVEKCLIQQQAEEIKAGYGDTIFSEAYALPDNCINSGDLYNSTYLYNNTYSGYIDKNRFIIRNSNK</sequence>
<dbReference type="GO" id="GO:0031204">
    <property type="term" value="P:post-translational protein targeting to membrane, translocation"/>
    <property type="evidence" value="ECO:0007669"/>
    <property type="project" value="InterPro"/>
</dbReference>